<evidence type="ECO:0000256" key="3">
    <source>
        <dbReference type="ARBA" id="ARBA00022603"/>
    </source>
</evidence>
<dbReference type="InterPro" id="IPR029063">
    <property type="entry name" value="SAM-dependent_MTases_sf"/>
</dbReference>
<dbReference type="EMBL" id="JACBXV010000041">
    <property type="protein sequence ID" value="NYS68831.1"/>
    <property type="molecule type" value="Genomic_DNA"/>
</dbReference>
<protein>
    <recommendedName>
        <fullName evidence="6">Ribosomal RNA small subunit methyltransferase H</fullName>
        <ecNumber evidence="6">2.1.1.199</ecNumber>
    </recommendedName>
    <alternativeName>
        <fullName evidence="6">16S rRNA m(4)C1402 methyltransferase</fullName>
    </alternativeName>
    <alternativeName>
        <fullName evidence="6">rRNA (cytosine-N(4)-)-methyltransferase RsmH</fullName>
    </alternativeName>
</protein>
<proteinExistence type="inferred from homology"/>
<dbReference type="Gene3D" id="3.40.50.150">
    <property type="entry name" value="Vaccinia Virus protein VP39"/>
    <property type="match status" value="1"/>
</dbReference>
<organism evidence="8 9">
    <name type="scientific">Actinomyces bowdenii</name>
    <dbReference type="NCBI Taxonomy" id="131109"/>
    <lineage>
        <taxon>Bacteria</taxon>
        <taxon>Bacillati</taxon>
        <taxon>Actinomycetota</taxon>
        <taxon>Actinomycetes</taxon>
        <taxon>Actinomycetales</taxon>
        <taxon>Actinomycetaceae</taxon>
        <taxon>Actinomyces</taxon>
    </lineage>
</organism>
<dbReference type="SUPFAM" id="SSF53335">
    <property type="entry name" value="S-adenosyl-L-methionine-dependent methyltransferases"/>
    <property type="match status" value="1"/>
</dbReference>
<dbReference type="Gene3D" id="1.10.150.170">
    <property type="entry name" value="Putative methyltransferase TM0872, insert domain"/>
    <property type="match status" value="1"/>
</dbReference>
<feature type="binding site" evidence="6">
    <location>
        <position position="96"/>
    </location>
    <ligand>
        <name>S-adenosyl-L-methionine</name>
        <dbReference type="ChEBI" id="CHEBI:59789"/>
    </ligand>
</feature>
<evidence type="ECO:0000256" key="6">
    <source>
        <dbReference type="HAMAP-Rule" id="MF_01007"/>
    </source>
</evidence>
<evidence type="ECO:0000313" key="9">
    <source>
        <dbReference type="Proteomes" id="UP000572528"/>
    </source>
</evidence>
<accession>A0A853EL71</accession>
<dbReference type="NCBIfam" id="TIGR00006">
    <property type="entry name" value="16S rRNA (cytosine(1402)-N(4))-methyltransferase RsmH"/>
    <property type="match status" value="1"/>
</dbReference>
<evidence type="ECO:0000256" key="2">
    <source>
        <dbReference type="ARBA" id="ARBA00022552"/>
    </source>
</evidence>
<evidence type="ECO:0000256" key="4">
    <source>
        <dbReference type="ARBA" id="ARBA00022679"/>
    </source>
</evidence>
<feature type="binding site" evidence="6">
    <location>
        <position position="131"/>
    </location>
    <ligand>
        <name>S-adenosyl-L-methionine</name>
        <dbReference type="ChEBI" id="CHEBI:59789"/>
    </ligand>
</feature>
<feature type="binding site" evidence="6">
    <location>
        <position position="69"/>
    </location>
    <ligand>
        <name>S-adenosyl-L-methionine</name>
        <dbReference type="ChEBI" id="CHEBI:59789"/>
    </ligand>
</feature>
<comment type="caution">
    <text evidence="8">The sequence shown here is derived from an EMBL/GenBank/DDBJ whole genome shotgun (WGS) entry which is preliminary data.</text>
</comment>
<comment type="subcellular location">
    <subcellularLocation>
        <location evidence="6">Cytoplasm</location>
    </subcellularLocation>
</comment>
<comment type="function">
    <text evidence="6">Specifically methylates the N4 position of cytidine in position 1402 (C1402) of 16S rRNA.</text>
</comment>
<dbReference type="PANTHER" id="PTHR11265">
    <property type="entry name" value="S-ADENOSYL-METHYLTRANSFERASE MRAW"/>
    <property type="match status" value="1"/>
</dbReference>
<dbReference type="GO" id="GO:0071424">
    <property type="term" value="F:rRNA (cytosine-N4-)-methyltransferase activity"/>
    <property type="evidence" value="ECO:0007669"/>
    <property type="project" value="UniProtKB-UniRule"/>
</dbReference>
<feature type="region of interest" description="Disordered" evidence="7">
    <location>
        <begin position="337"/>
        <end position="382"/>
    </location>
</feature>
<reference evidence="8 9" key="1">
    <citation type="submission" date="2020-07" db="EMBL/GenBank/DDBJ databases">
        <title>MOT database genomes.</title>
        <authorList>
            <person name="Joseph S."/>
            <person name="Aduse-Opoku J."/>
            <person name="Hashim A."/>
            <person name="Wade W."/>
            <person name="Curtis M."/>
        </authorList>
    </citation>
    <scope>NUCLEOTIDE SEQUENCE [LARGE SCALE GENOMIC DNA]</scope>
    <source>
        <strain evidence="8 9">WMus004</strain>
    </source>
</reference>
<evidence type="ECO:0000256" key="5">
    <source>
        <dbReference type="ARBA" id="ARBA00022691"/>
    </source>
</evidence>
<comment type="similarity">
    <text evidence="1 6">Belongs to the methyltransferase superfamily. RsmH family.</text>
</comment>
<dbReference type="GO" id="GO:0070475">
    <property type="term" value="P:rRNA base methylation"/>
    <property type="evidence" value="ECO:0007669"/>
    <property type="project" value="UniProtKB-UniRule"/>
</dbReference>
<gene>
    <name evidence="6 8" type="primary">rsmH</name>
    <name evidence="8" type="ORF">HZZ05_04740</name>
</gene>
<dbReference type="RefSeq" id="WP_179900152.1">
    <property type="nucleotide sequence ID" value="NZ_JACBXV010000041.1"/>
</dbReference>
<evidence type="ECO:0000313" key="8">
    <source>
        <dbReference type="EMBL" id="NYS68831.1"/>
    </source>
</evidence>
<dbReference type="PANTHER" id="PTHR11265:SF0">
    <property type="entry name" value="12S RRNA N4-METHYLCYTIDINE METHYLTRANSFERASE"/>
    <property type="match status" value="1"/>
</dbReference>
<keyword evidence="2 6" id="KW-0698">rRNA processing</keyword>
<sequence length="382" mass="41062">MTARAGTPGAAPGAAQRHTPVLLERCLDLLAPALQDVPAPVMIDGTLGMGGHTEAALERFERLTVIGIDRDAQAIALATERLARFGPRFQAVHTTYDRIDEVARSHAGQARDGGPGGVDAVLMDLGVSSLQLDEVERGFSYARPAPLDMRMDQGSGTTAQELLEQASQEELVWILRTYGEERFAPRIAAALVRRREEGRAVGSTAELAELVRASVPAAARRSGGHPAKRTFQALRIAVNSELDVLQRALPRALDALRVGGRLVVESYQSLEDRIVKQVLAAGAASRAPEGLPLIPEADQPYLELLTHGAIKADAQEIESNPRSASVRLRAAMRTREALRAPALGVERPTGPAPGPHSPRQPRRAPRSPRAQRHTRNPGGAHR</sequence>
<dbReference type="InterPro" id="IPR002903">
    <property type="entry name" value="RsmH"/>
</dbReference>
<comment type="catalytic activity">
    <reaction evidence="6">
        <text>cytidine(1402) in 16S rRNA + S-adenosyl-L-methionine = N(4)-methylcytidine(1402) in 16S rRNA + S-adenosyl-L-homocysteine + H(+)</text>
        <dbReference type="Rhea" id="RHEA:42928"/>
        <dbReference type="Rhea" id="RHEA-COMP:10286"/>
        <dbReference type="Rhea" id="RHEA-COMP:10287"/>
        <dbReference type="ChEBI" id="CHEBI:15378"/>
        <dbReference type="ChEBI" id="CHEBI:57856"/>
        <dbReference type="ChEBI" id="CHEBI:59789"/>
        <dbReference type="ChEBI" id="CHEBI:74506"/>
        <dbReference type="ChEBI" id="CHEBI:82748"/>
        <dbReference type="EC" id="2.1.1.199"/>
    </reaction>
</comment>
<name>A0A853EL71_9ACTO</name>
<evidence type="ECO:0000256" key="7">
    <source>
        <dbReference type="SAM" id="MobiDB-lite"/>
    </source>
</evidence>
<dbReference type="Proteomes" id="UP000572528">
    <property type="component" value="Unassembled WGS sequence"/>
</dbReference>
<dbReference type="InterPro" id="IPR023397">
    <property type="entry name" value="SAM-dep_MeTrfase_MraW_recog"/>
</dbReference>
<dbReference type="SUPFAM" id="SSF81799">
    <property type="entry name" value="Putative methyltransferase TM0872, insert domain"/>
    <property type="match status" value="1"/>
</dbReference>
<feature type="compositionally biased region" description="Basic residues" evidence="7">
    <location>
        <begin position="359"/>
        <end position="382"/>
    </location>
</feature>
<dbReference type="HAMAP" id="MF_01007">
    <property type="entry name" value="16SrRNA_methyltr_H"/>
    <property type="match status" value="1"/>
</dbReference>
<keyword evidence="4 6" id="KW-0808">Transferase</keyword>
<dbReference type="AlphaFoldDB" id="A0A853EL71"/>
<dbReference type="GO" id="GO:0005737">
    <property type="term" value="C:cytoplasm"/>
    <property type="evidence" value="ECO:0007669"/>
    <property type="project" value="UniProtKB-SubCell"/>
</dbReference>
<dbReference type="Pfam" id="PF01795">
    <property type="entry name" value="Methyltransf_5"/>
    <property type="match status" value="1"/>
</dbReference>
<evidence type="ECO:0000256" key="1">
    <source>
        <dbReference type="ARBA" id="ARBA00010396"/>
    </source>
</evidence>
<keyword evidence="5 6" id="KW-0949">S-adenosyl-L-methionine</keyword>
<feature type="binding site" evidence="6">
    <location>
        <position position="124"/>
    </location>
    <ligand>
        <name>S-adenosyl-L-methionine</name>
        <dbReference type="ChEBI" id="CHEBI:59789"/>
    </ligand>
</feature>
<keyword evidence="3 6" id="KW-0489">Methyltransferase</keyword>
<feature type="binding site" evidence="6">
    <location>
        <begin position="50"/>
        <end position="52"/>
    </location>
    <ligand>
        <name>S-adenosyl-L-methionine</name>
        <dbReference type="ChEBI" id="CHEBI:59789"/>
    </ligand>
</feature>
<keyword evidence="6" id="KW-0963">Cytoplasm</keyword>
<dbReference type="EC" id="2.1.1.199" evidence="6"/>